<dbReference type="PANTHER" id="PTHR43441:SF2">
    <property type="entry name" value="FAMILY ACETYLTRANSFERASE, PUTATIVE (AFU_ORTHOLOGUE AFUA_7G00850)-RELATED"/>
    <property type="match status" value="1"/>
</dbReference>
<dbReference type="InterPro" id="IPR016181">
    <property type="entry name" value="Acyl_CoA_acyltransferase"/>
</dbReference>
<dbReference type="EMBL" id="QRGA01000008">
    <property type="protein sequence ID" value="RDU98028.1"/>
    <property type="molecule type" value="Genomic_DNA"/>
</dbReference>
<dbReference type="PROSITE" id="PS51186">
    <property type="entry name" value="GNAT"/>
    <property type="match status" value="1"/>
</dbReference>
<protein>
    <submittedName>
        <fullName evidence="2">N-acetyltransferase</fullName>
    </submittedName>
</protein>
<dbReference type="Gene3D" id="3.40.630.30">
    <property type="match status" value="1"/>
</dbReference>
<dbReference type="OrthoDB" id="5295305at2"/>
<gene>
    <name evidence="2" type="ORF">DWV00_16030</name>
</gene>
<reference evidence="2 3" key="1">
    <citation type="submission" date="2018-08" db="EMBL/GenBank/DDBJ databases">
        <title>Paraburkholderia sp. DHOM06 isolated from forest soil.</title>
        <authorList>
            <person name="Gao Z.-H."/>
            <person name="Qiu L.-H."/>
        </authorList>
    </citation>
    <scope>NUCLEOTIDE SEQUENCE [LARGE SCALE GENOMIC DNA]</scope>
    <source>
        <strain evidence="2 3">DHOM06</strain>
    </source>
</reference>
<dbReference type="PANTHER" id="PTHR43441">
    <property type="entry name" value="RIBOSOMAL-PROTEIN-SERINE ACETYLTRANSFERASE"/>
    <property type="match status" value="1"/>
</dbReference>
<dbReference type="InterPro" id="IPR051908">
    <property type="entry name" value="Ribosomal_N-acetyltransferase"/>
</dbReference>
<dbReference type="GO" id="GO:0008999">
    <property type="term" value="F:protein-N-terminal-alanine acetyltransferase activity"/>
    <property type="evidence" value="ECO:0007669"/>
    <property type="project" value="TreeGrafter"/>
</dbReference>
<proteinExistence type="predicted"/>
<dbReference type="AlphaFoldDB" id="A0A3D8JY33"/>
<sequence length="228" mass="25023">MKQCSGGGEAVALRGRYVSLIPLDPAVHAERLYAVCHGPGHEDSWRFLRDGPFADVPAYRAHLEAFAGLEGVLPFVIMHNGSGDVVGKMSLMRYSPTHRSVEIGYVLFVPVLRNSRGGTEAIYLAARYAFEDLGCRRCEWRSDAANQASARAALRLGFQREGVLRQHMVVKARSRDTAVFSLLDAEWPARKAALDAWLEPSNFDAEGRQIAALKRSDASAPPSAQTLL</sequence>
<dbReference type="GO" id="GO:1990189">
    <property type="term" value="F:protein N-terminal-serine acetyltransferase activity"/>
    <property type="evidence" value="ECO:0007669"/>
    <property type="project" value="TreeGrafter"/>
</dbReference>
<dbReference type="InterPro" id="IPR000182">
    <property type="entry name" value="GNAT_dom"/>
</dbReference>
<keyword evidence="3" id="KW-1185">Reference proteome</keyword>
<dbReference type="SUPFAM" id="SSF55729">
    <property type="entry name" value="Acyl-CoA N-acyltransferases (Nat)"/>
    <property type="match status" value="1"/>
</dbReference>
<keyword evidence="2" id="KW-0808">Transferase</keyword>
<name>A0A3D8JY33_9BURK</name>
<evidence type="ECO:0000313" key="2">
    <source>
        <dbReference type="EMBL" id="RDU98028.1"/>
    </source>
</evidence>
<comment type="caution">
    <text evidence="2">The sequence shown here is derived from an EMBL/GenBank/DDBJ whole genome shotgun (WGS) entry which is preliminary data.</text>
</comment>
<accession>A0A3D8JY33</accession>
<evidence type="ECO:0000259" key="1">
    <source>
        <dbReference type="PROSITE" id="PS51186"/>
    </source>
</evidence>
<dbReference type="Pfam" id="PF13302">
    <property type="entry name" value="Acetyltransf_3"/>
    <property type="match status" value="1"/>
</dbReference>
<evidence type="ECO:0000313" key="3">
    <source>
        <dbReference type="Proteomes" id="UP000256838"/>
    </source>
</evidence>
<feature type="domain" description="N-acetyltransferase" evidence="1">
    <location>
        <begin position="15"/>
        <end position="176"/>
    </location>
</feature>
<dbReference type="Proteomes" id="UP000256838">
    <property type="component" value="Unassembled WGS sequence"/>
</dbReference>
<organism evidence="2 3">
    <name type="scientific">Trinickia dinghuensis</name>
    <dbReference type="NCBI Taxonomy" id="2291023"/>
    <lineage>
        <taxon>Bacteria</taxon>
        <taxon>Pseudomonadati</taxon>
        <taxon>Pseudomonadota</taxon>
        <taxon>Betaproteobacteria</taxon>
        <taxon>Burkholderiales</taxon>
        <taxon>Burkholderiaceae</taxon>
        <taxon>Trinickia</taxon>
    </lineage>
</organism>